<dbReference type="EMBL" id="MJEQ01037189">
    <property type="protein sequence ID" value="OIS99869.1"/>
    <property type="molecule type" value="Genomic_DNA"/>
</dbReference>
<feature type="compositionally biased region" description="Polar residues" evidence="1">
    <location>
        <begin position="62"/>
        <end position="82"/>
    </location>
</feature>
<feature type="compositionally biased region" description="Basic and acidic residues" evidence="1">
    <location>
        <begin position="85"/>
        <end position="96"/>
    </location>
</feature>
<evidence type="ECO:0000256" key="1">
    <source>
        <dbReference type="SAM" id="MobiDB-lite"/>
    </source>
</evidence>
<feature type="compositionally biased region" description="Polar residues" evidence="1">
    <location>
        <begin position="39"/>
        <end position="49"/>
    </location>
</feature>
<feature type="compositionally biased region" description="Polar residues" evidence="1">
    <location>
        <begin position="13"/>
        <end position="24"/>
    </location>
</feature>
<gene>
    <name evidence="2" type="ORF">A4A49_60077</name>
</gene>
<proteinExistence type="predicted"/>
<feature type="compositionally biased region" description="Polar residues" evidence="1">
    <location>
        <begin position="97"/>
        <end position="113"/>
    </location>
</feature>
<dbReference type="AlphaFoldDB" id="A0A1J6I4A7"/>
<feature type="non-terminal residue" evidence="2">
    <location>
        <position position="120"/>
    </location>
</feature>
<evidence type="ECO:0000313" key="3">
    <source>
        <dbReference type="Proteomes" id="UP000187609"/>
    </source>
</evidence>
<organism evidence="2 3">
    <name type="scientific">Nicotiana attenuata</name>
    <name type="common">Coyote tobacco</name>
    <dbReference type="NCBI Taxonomy" id="49451"/>
    <lineage>
        <taxon>Eukaryota</taxon>
        <taxon>Viridiplantae</taxon>
        <taxon>Streptophyta</taxon>
        <taxon>Embryophyta</taxon>
        <taxon>Tracheophyta</taxon>
        <taxon>Spermatophyta</taxon>
        <taxon>Magnoliopsida</taxon>
        <taxon>eudicotyledons</taxon>
        <taxon>Gunneridae</taxon>
        <taxon>Pentapetalae</taxon>
        <taxon>asterids</taxon>
        <taxon>lamiids</taxon>
        <taxon>Solanales</taxon>
        <taxon>Solanaceae</taxon>
        <taxon>Nicotianoideae</taxon>
        <taxon>Nicotianeae</taxon>
        <taxon>Nicotiana</taxon>
    </lineage>
</organism>
<feature type="region of interest" description="Disordered" evidence="1">
    <location>
        <begin position="1"/>
        <end position="120"/>
    </location>
</feature>
<keyword evidence="3" id="KW-1185">Reference proteome</keyword>
<sequence length="120" mass="13480">MGRGRPKRVIPITNPSKEPTSTTNTDRKEKSRGTEDRQSPQSSMEQLKSLSEMWPPLHGSISARSLSIDNGEQSHTLTTSMRNPIAEKTDADKENQMKVTKQLGTNKPITEQEAQIHRKL</sequence>
<accession>A0A1J6I4A7</accession>
<dbReference type="Proteomes" id="UP000187609">
    <property type="component" value="Unassembled WGS sequence"/>
</dbReference>
<evidence type="ECO:0000313" key="2">
    <source>
        <dbReference type="EMBL" id="OIS99869.1"/>
    </source>
</evidence>
<name>A0A1J6I4A7_NICAT</name>
<dbReference type="SMR" id="A0A1J6I4A7"/>
<dbReference type="Gramene" id="OIS99869">
    <property type="protein sequence ID" value="OIS99869"/>
    <property type="gene ID" value="A4A49_60077"/>
</dbReference>
<comment type="caution">
    <text evidence="2">The sequence shown here is derived from an EMBL/GenBank/DDBJ whole genome shotgun (WGS) entry which is preliminary data.</text>
</comment>
<protein>
    <submittedName>
        <fullName evidence="2">Uncharacterized protein</fullName>
    </submittedName>
</protein>
<reference evidence="2" key="1">
    <citation type="submission" date="2016-11" db="EMBL/GenBank/DDBJ databases">
        <title>The genome of Nicotiana attenuata.</title>
        <authorList>
            <person name="Xu S."/>
            <person name="Brockmoeller T."/>
            <person name="Gaquerel E."/>
            <person name="Navarro A."/>
            <person name="Kuhl H."/>
            <person name="Gase K."/>
            <person name="Ling Z."/>
            <person name="Zhou W."/>
            <person name="Kreitzer C."/>
            <person name="Stanke M."/>
            <person name="Tang H."/>
            <person name="Lyons E."/>
            <person name="Pandey P."/>
            <person name="Pandey S.P."/>
            <person name="Timmermann B."/>
            <person name="Baldwin I.T."/>
        </authorList>
    </citation>
    <scope>NUCLEOTIDE SEQUENCE [LARGE SCALE GENOMIC DNA]</scope>
    <source>
        <strain evidence="2">UT</strain>
    </source>
</reference>
<feature type="compositionally biased region" description="Basic and acidic residues" evidence="1">
    <location>
        <begin position="25"/>
        <end position="38"/>
    </location>
</feature>